<dbReference type="Proteomes" id="UP001141992">
    <property type="component" value="Unassembled WGS sequence"/>
</dbReference>
<protein>
    <submittedName>
        <fullName evidence="3">LysR substrate-binding domain-containing protein</fullName>
    </submittedName>
</protein>
<evidence type="ECO:0000313" key="3">
    <source>
        <dbReference type="EMBL" id="MCZ8402114.1"/>
    </source>
</evidence>
<dbReference type="AlphaFoldDB" id="A0A9W5A8F0"/>
<feature type="domain" description="LysR substrate-binding" evidence="2">
    <location>
        <begin position="43"/>
        <end position="249"/>
    </location>
</feature>
<comment type="similarity">
    <text evidence="1">Belongs to the LysR transcriptional regulatory family.</text>
</comment>
<dbReference type="EMBL" id="JAPZVI010000007">
    <property type="protein sequence ID" value="MCZ8402114.1"/>
    <property type="molecule type" value="Genomic_DNA"/>
</dbReference>
<dbReference type="RefSeq" id="WP_054436707.1">
    <property type="nucleotide sequence ID" value="NZ_CYTI01000001.1"/>
</dbReference>
<sequence length="250" mass="26862">MKFTQDMAQGGHGRLDLEQRRIPADAAPARACWHGSLRDRPVGQAGALRVRLPDASVRHALAPALAAFAERHPDLAMQLDSPGGADAAPQPCDISIGLEPPADPAWMAHRLGALRASLYAAPGYLARRPAPEHPADLAMHDCIGLHVGAHRAHDTRPARWRLWCGPERVVVLARERYGVDTPAMALQLAARGVGIAALHALGAAVWRGAGLVPVLPRWELEPVTLYALTGSRRLPARAHALIDWLARTLA</sequence>
<comment type="caution">
    <text evidence="3">The sequence shown here is derived from an EMBL/GenBank/DDBJ whole genome shotgun (WGS) entry which is preliminary data.</text>
</comment>
<dbReference type="GO" id="GO:0006351">
    <property type="term" value="P:DNA-templated transcription"/>
    <property type="evidence" value="ECO:0007669"/>
    <property type="project" value="TreeGrafter"/>
</dbReference>
<evidence type="ECO:0000259" key="2">
    <source>
        <dbReference type="Pfam" id="PF03466"/>
    </source>
</evidence>
<dbReference type="GO" id="GO:0043565">
    <property type="term" value="F:sequence-specific DNA binding"/>
    <property type="evidence" value="ECO:0007669"/>
    <property type="project" value="TreeGrafter"/>
</dbReference>
<dbReference type="GO" id="GO:0003700">
    <property type="term" value="F:DNA-binding transcription factor activity"/>
    <property type="evidence" value="ECO:0007669"/>
    <property type="project" value="TreeGrafter"/>
</dbReference>
<organism evidence="3 4">
    <name type="scientific">Alcaligenes xylosoxydans xylosoxydans</name>
    <name type="common">Achromobacter xylosoxidans</name>
    <dbReference type="NCBI Taxonomy" id="85698"/>
    <lineage>
        <taxon>Bacteria</taxon>
        <taxon>Pseudomonadati</taxon>
        <taxon>Pseudomonadota</taxon>
        <taxon>Betaproteobacteria</taxon>
        <taxon>Burkholderiales</taxon>
        <taxon>Alcaligenaceae</taxon>
        <taxon>Achromobacter</taxon>
    </lineage>
</organism>
<dbReference type="InterPro" id="IPR005119">
    <property type="entry name" value="LysR_subst-bd"/>
</dbReference>
<dbReference type="PANTHER" id="PTHR30537">
    <property type="entry name" value="HTH-TYPE TRANSCRIPTIONAL REGULATOR"/>
    <property type="match status" value="1"/>
</dbReference>
<name>A0A9W5A8F0_ALCXX</name>
<accession>A0A9W5A8F0</accession>
<dbReference type="InterPro" id="IPR058163">
    <property type="entry name" value="LysR-type_TF_proteobact-type"/>
</dbReference>
<dbReference type="Pfam" id="PF03466">
    <property type="entry name" value="LysR_substrate"/>
    <property type="match status" value="1"/>
</dbReference>
<dbReference type="SUPFAM" id="SSF53850">
    <property type="entry name" value="Periplasmic binding protein-like II"/>
    <property type="match status" value="1"/>
</dbReference>
<proteinExistence type="inferred from homology"/>
<evidence type="ECO:0000256" key="1">
    <source>
        <dbReference type="ARBA" id="ARBA00009437"/>
    </source>
</evidence>
<evidence type="ECO:0000313" key="4">
    <source>
        <dbReference type="Proteomes" id="UP001141992"/>
    </source>
</evidence>
<gene>
    <name evidence="3" type="ORF">O9570_11710</name>
</gene>
<reference evidence="3" key="1">
    <citation type="submission" date="2022-12" db="EMBL/GenBank/DDBJ databases">
        <authorList>
            <person name="Voronina O.L."/>
            <person name="Kunda M.S."/>
            <person name="Ryzhova N."/>
            <person name="Aksenova E.I."/>
        </authorList>
    </citation>
    <scope>NUCLEOTIDE SEQUENCE</scope>
    <source>
        <strain evidence="3">SCCH136:Ach223948</strain>
    </source>
</reference>
<dbReference type="PANTHER" id="PTHR30537:SF3">
    <property type="entry name" value="TRANSCRIPTIONAL REGULATORY PROTEIN"/>
    <property type="match status" value="1"/>
</dbReference>
<dbReference type="Gene3D" id="3.40.190.290">
    <property type="match status" value="1"/>
</dbReference>